<evidence type="ECO:0000313" key="2">
    <source>
        <dbReference type="EMBL" id="EPD99564.1"/>
    </source>
</evidence>
<feature type="compositionally biased region" description="Polar residues" evidence="1">
    <location>
        <begin position="1"/>
        <end position="12"/>
    </location>
</feature>
<reference evidence="2 3" key="1">
    <citation type="submission" date="2013-04" db="EMBL/GenBank/DDBJ databases">
        <title>The Genome Sequence of Sutterella wadsworthensis HGA0223.</title>
        <authorList>
            <consortium name="The Broad Institute Genomics Platform"/>
            <person name="Earl A."/>
            <person name="Ward D."/>
            <person name="Feldgarden M."/>
            <person name="Gevers D."/>
            <person name="Schmidt T.M."/>
            <person name="Dover J."/>
            <person name="Dai D."/>
            <person name="Walker B."/>
            <person name="Young S."/>
            <person name="Zeng Q."/>
            <person name="Gargeya S."/>
            <person name="Fitzgerald M."/>
            <person name="Haas B."/>
            <person name="Abouelleil A."/>
            <person name="Allen A.W."/>
            <person name="Alvarado L."/>
            <person name="Arachchi H.M."/>
            <person name="Berlin A.M."/>
            <person name="Chapman S.B."/>
            <person name="Gainer-Dewar J."/>
            <person name="Goldberg J."/>
            <person name="Griggs A."/>
            <person name="Gujja S."/>
            <person name="Hansen M."/>
            <person name="Howarth C."/>
            <person name="Imamovic A."/>
            <person name="Ireland A."/>
            <person name="Larimer J."/>
            <person name="McCowan C."/>
            <person name="Murphy C."/>
            <person name="Pearson M."/>
            <person name="Poon T.W."/>
            <person name="Priest M."/>
            <person name="Roberts A."/>
            <person name="Saif S."/>
            <person name="Shea T."/>
            <person name="Sisk P."/>
            <person name="Sykes S."/>
            <person name="Wortman J."/>
            <person name="Nusbaum C."/>
            <person name="Birren B."/>
        </authorList>
    </citation>
    <scope>NUCLEOTIDE SEQUENCE [LARGE SCALE GENOMIC DNA]</scope>
    <source>
        <strain evidence="2 3">HGA0223</strain>
    </source>
</reference>
<sequence length="288" mass="31342">MTDKAPSQLSEHSQSEVHASAFKPAEHPVTALALLRVPAWEPERLAAQLDLDWNIKAEPVPTDSREPWLFRVNGSLVVIGFEGHPVPGNAADEQAKNCPDWPDAQEMASTHLAYLALAVVAEEATLVENARTAMKILGSLTRQPNVSAINSAGRLFEPERFRSDVLTMQHSETAFPIFNIVFFGLWQREEGSPLSGYTLGLDRFACPDLEILESPDAPAVIRAQMIAAAMVQITRGAALKDGEVLTLSETLFKAELKASSAVPGAVTTHLTAIEKAPESEAPKKKKRF</sequence>
<gene>
    <name evidence="2" type="ORF">HMPREF1476_01020</name>
</gene>
<name>S3CGB1_9BURK</name>
<feature type="region of interest" description="Disordered" evidence="1">
    <location>
        <begin position="1"/>
        <end position="20"/>
    </location>
</feature>
<dbReference type="Proteomes" id="UP000014400">
    <property type="component" value="Unassembled WGS sequence"/>
</dbReference>
<dbReference type="STRING" id="1203554.HMPREF1476_01020"/>
<protein>
    <recommendedName>
        <fullName evidence="4">DUF4261 domain-containing protein</fullName>
    </recommendedName>
</protein>
<accession>S3CGB1</accession>
<organism evidence="2 3">
    <name type="scientific">Sutterella wadsworthensis HGA0223</name>
    <dbReference type="NCBI Taxonomy" id="1203554"/>
    <lineage>
        <taxon>Bacteria</taxon>
        <taxon>Pseudomonadati</taxon>
        <taxon>Pseudomonadota</taxon>
        <taxon>Betaproteobacteria</taxon>
        <taxon>Burkholderiales</taxon>
        <taxon>Sutterellaceae</taxon>
        <taxon>Sutterella</taxon>
    </lineage>
</organism>
<dbReference type="eggNOG" id="ENOG502ZWG7">
    <property type="taxonomic scope" value="Bacteria"/>
</dbReference>
<comment type="caution">
    <text evidence="2">The sequence shown here is derived from an EMBL/GenBank/DDBJ whole genome shotgun (WGS) entry which is preliminary data.</text>
</comment>
<keyword evidence="3" id="KW-1185">Reference proteome</keyword>
<dbReference type="AlphaFoldDB" id="S3CGB1"/>
<dbReference type="HOGENOM" id="CLU_065762_0_0_4"/>
<evidence type="ECO:0000256" key="1">
    <source>
        <dbReference type="SAM" id="MobiDB-lite"/>
    </source>
</evidence>
<dbReference type="RefSeq" id="WP_016474328.1">
    <property type="nucleotide sequence ID" value="NZ_KE150480.1"/>
</dbReference>
<evidence type="ECO:0008006" key="4">
    <source>
        <dbReference type="Google" id="ProtNLM"/>
    </source>
</evidence>
<dbReference type="PATRIC" id="fig|1203554.3.peg.1047"/>
<proteinExistence type="predicted"/>
<evidence type="ECO:0000313" key="3">
    <source>
        <dbReference type="Proteomes" id="UP000014400"/>
    </source>
</evidence>
<dbReference type="EMBL" id="ATCF01000015">
    <property type="protein sequence ID" value="EPD99564.1"/>
    <property type="molecule type" value="Genomic_DNA"/>
</dbReference>